<dbReference type="InterPro" id="IPR037151">
    <property type="entry name" value="AlkB-like_sf"/>
</dbReference>
<dbReference type="InterPro" id="IPR027450">
    <property type="entry name" value="AlkB-like"/>
</dbReference>
<dbReference type="SUPFAM" id="SSF51197">
    <property type="entry name" value="Clavaminate synthase-like"/>
    <property type="match status" value="1"/>
</dbReference>
<comment type="cofactor">
    <cofactor evidence="5">
        <name>Fe(2+)</name>
        <dbReference type="ChEBI" id="CHEBI:29033"/>
    </cofactor>
    <text evidence="5">Binds 1 Fe(2+) ion per subunit.</text>
</comment>
<organism evidence="7 8">
    <name type="scientific">Corynebacterium pseudotuberculosis 258</name>
    <dbReference type="NCBI Taxonomy" id="1168865"/>
    <lineage>
        <taxon>Bacteria</taxon>
        <taxon>Bacillati</taxon>
        <taxon>Actinomycetota</taxon>
        <taxon>Actinomycetes</taxon>
        <taxon>Mycobacteriales</taxon>
        <taxon>Corynebacteriaceae</taxon>
        <taxon>Corynebacterium</taxon>
    </lineage>
</organism>
<keyword evidence="2 7" id="KW-0223">Dioxygenase</keyword>
<reference evidence="7 8" key="1">
    <citation type="journal article" date="2013" name="J. Biotechnol.">
        <title>Genome sequence of Corynebacterium pseudotuberculosis biovar equi strain 258 and prediction of antigenic targets to improve biotechnological vaccine production.</title>
        <authorList>
            <person name="Soares S.C."/>
            <person name="Trost E."/>
            <person name="Ramos R.T."/>
            <person name="Carneiro A.R."/>
            <person name="Santos A.R."/>
            <person name="Pinto A.C."/>
            <person name="Barbosa E."/>
            <person name="Aburjaile F."/>
            <person name="Ali A."/>
            <person name="Diniz C.A."/>
            <person name="Hassan S.S."/>
            <person name="Fiaux K."/>
            <person name="Guimaraes L.C."/>
            <person name="Bakhtiar S.M."/>
            <person name="Pereira U."/>
            <person name="Almeida S.S."/>
            <person name="Abreu V.A."/>
            <person name="Rocha F.S."/>
            <person name="Dorella F.A."/>
            <person name="Miyoshi A."/>
            <person name="Silva A."/>
            <person name="Azevedo V."/>
            <person name="Tauch A."/>
        </authorList>
    </citation>
    <scope>NUCLEOTIDE SEQUENCE [LARGE SCALE GENOMIC DNA]</scope>
    <source>
        <strain evidence="7 8">258</strain>
    </source>
</reference>
<dbReference type="PANTHER" id="PTHR16557:SF2">
    <property type="entry name" value="NUCLEIC ACID DIOXYGENASE ALKBH1"/>
    <property type="match status" value="1"/>
</dbReference>
<sequence length="247" mass="27763">MFMRVILKTRFDIATTFGWVPTLFDSYPVPRSPQVIRPGIVHLPGFLSFAEQRVMVEKARAVARRLAHTPLAMHQQQWKSGTMSAHLMSLGKHWEYNSHQYVSEWQGQKVPDIPNNFLTQAYEAFEQAVCLDSDLAPWASDYRIDAALVNYYPPGSGMGMHQDVFEESSAPVVSLSIGATAVFRAGNSENRNKPWQDVLLLSGDALVFGGPSRKIFHGIKRIDDATVPDNCGLERGRINITFRQVEL</sequence>
<dbReference type="GO" id="GO:0005737">
    <property type="term" value="C:cytoplasm"/>
    <property type="evidence" value="ECO:0007669"/>
    <property type="project" value="TreeGrafter"/>
</dbReference>
<feature type="binding site" evidence="5">
    <location>
        <position position="161"/>
    </location>
    <ligand>
        <name>Fe cation</name>
        <dbReference type="ChEBI" id="CHEBI:24875"/>
        <note>catalytic</note>
    </ligand>
</feature>
<evidence type="ECO:0000259" key="6">
    <source>
        <dbReference type="PROSITE" id="PS51471"/>
    </source>
</evidence>
<dbReference type="GO" id="GO:0035515">
    <property type="term" value="F:oxidative RNA demethylase activity"/>
    <property type="evidence" value="ECO:0007669"/>
    <property type="project" value="TreeGrafter"/>
</dbReference>
<evidence type="ECO:0000256" key="3">
    <source>
        <dbReference type="ARBA" id="ARBA00023002"/>
    </source>
</evidence>
<evidence type="ECO:0000313" key="7">
    <source>
        <dbReference type="EMBL" id="AFK15750.2"/>
    </source>
</evidence>
<keyword evidence="1 5" id="KW-0479">Metal-binding</keyword>
<dbReference type="EMBL" id="CP003540">
    <property type="protein sequence ID" value="AFK15750.2"/>
    <property type="molecule type" value="Genomic_DNA"/>
</dbReference>
<feature type="binding site" evidence="5">
    <location>
        <position position="217"/>
    </location>
    <ligand>
        <name>Fe cation</name>
        <dbReference type="ChEBI" id="CHEBI:24875"/>
        <note>catalytic</note>
    </ligand>
</feature>
<evidence type="ECO:0000256" key="4">
    <source>
        <dbReference type="ARBA" id="ARBA00023004"/>
    </source>
</evidence>
<dbReference type="PANTHER" id="PTHR16557">
    <property type="entry name" value="ALKYLATED DNA REPAIR PROTEIN ALKB-RELATED"/>
    <property type="match status" value="1"/>
</dbReference>
<feature type="domain" description="Fe2OG dioxygenase" evidence="6">
    <location>
        <begin position="143"/>
        <end position="246"/>
    </location>
</feature>
<evidence type="ECO:0000313" key="8">
    <source>
        <dbReference type="Proteomes" id="UP000006465"/>
    </source>
</evidence>
<dbReference type="KEGG" id="coe:CP258_00485"/>
<feature type="binding site" evidence="5">
    <location>
        <position position="163"/>
    </location>
    <ligand>
        <name>Fe cation</name>
        <dbReference type="ChEBI" id="CHEBI:24875"/>
        <note>catalytic</note>
    </ligand>
</feature>
<dbReference type="Gene3D" id="2.60.120.590">
    <property type="entry name" value="Alpha-ketoglutarate-dependent dioxygenase AlkB-like"/>
    <property type="match status" value="1"/>
</dbReference>
<gene>
    <name evidence="7" type="ORF">CP258_00485</name>
</gene>
<dbReference type="RefSeq" id="WP_014366288.1">
    <property type="nucleotide sequence ID" value="NC_017945.3"/>
</dbReference>
<dbReference type="InterPro" id="IPR005123">
    <property type="entry name" value="Oxoglu/Fe-dep_dioxygenase_dom"/>
</dbReference>
<keyword evidence="4 5" id="KW-0408">Iron</keyword>
<proteinExistence type="predicted"/>
<dbReference type="GO" id="GO:0035513">
    <property type="term" value="P:oxidative RNA demethylation"/>
    <property type="evidence" value="ECO:0007669"/>
    <property type="project" value="TreeGrafter"/>
</dbReference>
<dbReference type="AlphaFoldDB" id="A0AAU8PJ08"/>
<accession>A0AAU8PJ08</accession>
<protein>
    <submittedName>
        <fullName evidence="7">Alpha-ketoglutarate-dependent dioxygenase AlkB</fullName>
    </submittedName>
</protein>
<dbReference type="GO" id="GO:0008198">
    <property type="term" value="F:ferrous iron binding"/>
    <property type="evidence" value="ECO:0007669"/>
    <property type="project" value="TreeGrafter"/>
</dbReference>
<evidence type="ECO:0000256" key="5">
    <source>
        <dbReference type="PIRSR" id="PIRSR604574-2"/>
    </source>
</evidence>
<evidence type="ECO:0000256" key="2">
    <source>
        <dbReference type="ARBA" id="ARBA00022964"/>
    </source>
</evidence>
<dbReference type="InterPro" id="IPR004574">
    <property type="entry name" value="Alkb"/>
</dbReference>
<keyword evidence="3" id="KW-0560">Oxidoreductase</keyword>
<name>A0AAU8PJ08_CORPS</name>
<dbReference type="GO" id="GO:0035516">
    <property type="term" value="F:broad specificity oxidative DNA demethylase activity"/>
    <property type="evidence" value="ECO:0007669"/>
    <property type="project" value="TreeGrafter"/>
</dbReference>
<evidence type="ECO:0000256" key="1">
    <source>
        <dbReference type="ARBA" id="ARBA00022723"/>
    </source>
</evidence>
<dbReference type="Proteomes" id="UP000006465">
    <property type="component" value="Chromosome"/>
</dbReference>
<dbReference type="PROSITE" id="PS51471">
    <property type="entry name" value="FE2OG_OXY"/>
    <property type="match status" value="1"/>
</dbReference>
<dbReference type="Pfam" id="PF13532">
    <property type="entry name" value="2OG-FeII_Oxy_2"/>
    <property type="match status" value="1"/>
</dbReference>